<evidence type="ECO:0000256" key="3">
    <source>
        <dbReference type="SAM" id="MobiDB-lite"/>
    </source>
</evidence>
<reference evidence="5" key="1">
    <citation type="submission" date="2018-02" db="EMBL/GenBank/DDBJ databases">
        <authorList>
            <person name="Cohen D.B."/>
            <person name="Kent A.D."/>
        </authorList>
    </citation>
    <scope>NUCLEOTIDE SEQUENCE</scope>
</reference>
<dbReference type="InterPro" id="IPR013126">
    <property type="entry name" value="Hsp_70_fam"/>
</dbReference>
<feature type="region of interest" description="Disordered" evidence="3">
    <location>
        <begin position="204"/>
        <end position="239"/>
    </location>
</feature>
<organism evidence="5">
    <name type="scientific">Fagus sylvatica</name>
    <name type="common">Beechnut</name>
    <dbReference type="NCBI Taxonomy" id="28930"/>
    <lineage>
        <taxon>Eukaryota</taxon>
        <taxon>Viridiplantae</taxon>
        <taxon>Streptophyta</taxon>
        <taxon>Embryophyta</taxon>
        <taxon>Tracheophyta</taxon>
        <taxon>Spermatophyta</taxon>
        <taxon>Magnoliopsida</taxon>
        <taxon>eudicotyledons</taxon>
        <taxon>Gunneridae</taxon>
        <taxon>Pentapetalae</taxon>
        <taxon>rosids</taxon>
        <taxon>fabids</taxon>
        <taxon>Fagales</taxon>
        <taxon>Fagaceae</taxon>
        <taxon>Fagus</taxon>
    </lineage>
</organism>
<proteinExistence type="predicted"/>
<accession>A0A2N9F7L5</accession>
<dbReference type="GO" id="GO:0005524">
    <property type="term" value="F:ATP binding"/>
    <property type="evidence" value="ECO:0007669"/>
    <property type="project" value="UniProtKB-KW"/>
</dbReference>
<keyword evidence="1" id="KW-0547">Nucleotide-binding</keyword>
<gene>
    <name evidence="5" type="ORF">FSB_LOCUS10967</name>
</gene>
<sequence>MFSNAADGQYRVETNVYRGEREFVRDNNSLGSFLFDSIPPAPCGVPQIEVKFDIDANGILSITVVEKGTGKQQDISATGASTLPSYEVSVIERGRKHRSTVSMGFAAAFWFRDSLLEIAKLSNTRNVFRSFREGNKVFVVQKQQNGRGSFVTVTVLGDSKGRGGVIIPAGKESWGWRRLSEELDGLLNPKVKLTRDQDGSWKASWAGLDDSANGPNQAPKLGPILTPKSDPKPGPHPGQIHKVWKPIGPKPNKLATDPKAGIGSGSFRPTISTQMSELQVANRFSVFQVGESSGACDPPETENRPISVTCTAASPQAEPSVPSGSELANEGNEGTIITHDSVVPGSEPTEVDRTWGSSSEWVLELRDGRRVTIPLSLVRQPVVSGPLPSALIPAGSLVIPGVSVGVGSIIDDLSSVGDPECTGILEVEPLAMSKPVETGVSEGTSVIQEHGDVVPPSDWVLGKSKRIGKVLGASYHGNEERINRLLMEIDGRRPQPSRERKESGKGSSLIPMNLKIVSWNVRGLNDRDKRLQHVDWLYLGSDGASGGILIMWDRRVVAMTDSAVGHFSISCKFRNVLDQKEWAFSGVYGPNINRERNTMWEELAGVVTWWGVPWVVGGRRPFHFENMWLKAEGFKERVREWWDSYIFFGTPSYIMACKLKALKTDMKKWNEEVFGNVGVRKHELMYELIALDAVAETRHLTREESNKRRHFGEEEVADVVAGFNGDKAPSLNATFVSLIPKKTEAMEVKDFRPISLVGGSYKILAKLLANRLKVVLPKLISTSQNAFVQGRQILDSVLIASECVDSRLQQGDPGVLCKLDVEKAYDHVCWKFLLYLLQRCGFSVRWRNWINFCISTARFSILVNGCPSGFFPSSRGLRQGDPLSPLLFVIVMEALSRLLDRAMREGLFSGFSVGTSAGNSLMISHLLFADDTLIFCGADSDQVTNLRYVFTWFEAVSGLKINLSKSEIVPVGDVLHMVELVQTLGCKQSVLPLQYLGLPLAKVANQLEKLQRDFLWCGMHEKPKFHLVNWSQICVPLRYDGLAVRDLKSFNKALLGKWLWRYGSEREALWRLVIDAKYGSLWGGWSSKSGRGPYGVSVWKFIRKGWDAFSLHCSFLVGYGRKVKFWDDCWCGDMALKEAFPELFVISQDKDGFRCGFDGLEKIDCAGGIELPKGFTVKDYYVCLCSSSCSFFSLEDYLEGEGSSEDCFLFMDSCLGENFDY</sequence>
<dbReference type="Pfam" id="PF00012">
    <property type="entry name" value="HSP70"/>
    <property type="match status" value="1"/>
</dbReference>
<dbReference type="CDD" id="cd01650">
    <property type="entry name" value="RT_nLTR_like"/>
    <property type="match status" value="1"/>
</dbReference>
<dbReference type="PANTHER" id="PTHR46890">
    <property type="entry name" value="NON-LTR RETROLELEMENT REVERSE TRANSCRIPTASE-LIKE PROTEIN-RELATED"/>
    <property type="match status" value="1"/>
</dbReference>
<dbReference type="SUPFAM" id="SSF56219">
    <property type="entry name" value="DNase I-like"/>
    <property type="match status" value="1"/>
</dbReference>
<dbReference type="Pfam" id="PF00078">
    <property type="entry name" value="RVT_1"/>
    <property type="match status" value="1"/>
</dbReference>
<evidence type="ECO:0000259" key="4">
    <source>
        <dbReference type="PROSITE" id="PS50878"/>
    </source>
</evidence>
<dbReference type="SUPFAM" id="SSF56672">
    <property type="entry name" value="DNA/RNA polymerases"/>
    <property type="match status" value="1"/>
</dbReference>
<keyword evidence="2" id="KW-0067">ATP-binding</keyword>
<dbReference type="InterPro" id="IPR029047">
    <property type="entry name" value="HSP70_peptide-bd_sf"/>
</dbReference>
<dbReference type="InterPro" id="IPR000477">
    <property type="entry name" value="RT_dom"/>
</dbReference>
<dbReference type="SUPFAM" id="SSF100920">
    <property type="entry name" value="Heat shock protein 70kD (HSP70), peptide-binding domain"/>
    <property type="match status" value="1"/>
</dbReference>
<evidence type="ECO:0000256" key="2">
    <source>
        <dbReference type="ARBA" id="ARBA00022840"/>
    </source>
</evidence>
<dbReference type="Gene3D" id="2.60.34.10">
    <property type="entry name" value="Substrate Binding Domain Of DNAk, Chain A, domain 1"/>
    <property type="match status" value="1"/>
</dbReference>
<dbReference type="PROSITE" id="PS50878">
    <property type="entry name" value="RT_POL"/>
    <property type="match status" value="1"/>
</dbReference>
<dbReference type="InterPro" id="IPR052343">
    <property type="entry name" value="Retrotransposon-Effector_Assoc"/>
</dbReference>
<evidence type="ECO:0000313" key="5">
    <source>
        <dbReference type="EMBL" id="SPC83085.1"/>
    </source>
</evidence>
<protein>
    <recommendedName>
        <fullName evidence="4">Reverse transcriptase domain-containing protein</fullName>
    </recommendedName>
</protein>
<dbReference type="InterPro" id="IPR043502">
    <property type="entry name" value="DNA/RNA_pol_sf"/>
</dbReference>
<dbReference type="PANTHER" id="PTHR46890:SF50">
    <property type="entry name" value="RNA-DIRECTED DNA POLYMERASE, EUKARYOTA, REVERSE TRANSCRIPTASE ZINC-BINDING DOMAIN PROTEIN-RELATED"/>
    <property type="match status" value="1"/>
</dbReference>
<dbReference type="Gene3D" id="3.60.10.10">
    <property type="entry name" value="Endonuclease/exonuclease/phosphatase"/>
    <property type="match status" value="1"/>
</dbReference>
<feature type="domain" description="Reverse transcriptase" evidence="4">
    <location>
        <begin position="720"/>
        <end position="1000"/>
    </location>
</feature>
<dbReference type="GO" id="GO:0140662">
    <property type="term" value="F:ATP-dependent protein folding chaperone"/>
    <property type="evidence" value="ECO:0007669"/>
    <property type="project" value="InterPro"/>
</dbReference>
<evidence type="ECO:0000256" key="1">
    <source>
        <dbReference type="ARBA" id="ARBA00022741"/>
    </source>
</evidence>
<dbReference type="InterPro" id="IPR036691">
    <property type="entry name" value="Endo/exonu/phosph_ase_sf"/>
</dbReference>
<dbReference type="AlphaFoldDB" id="A0A2N9F7L5"/>
<name>A0A2N9F7L5_FAGSY</name>
<dbReference type="EMBL" id="OIVN01000621">
    <property type="protein sequence ID" value="SPC83085.1"/>
    <property type="molecule type" value="Genomic_DNA"/>
</dbReference>